<protein>
    <submittedName>
        <fullName evidence="2">Uncharacterized protein</fullName>
    </submittedName>
</protein>
<evidence type="ECO:0000313" key="3">
    <source>
        <dbReference type="Proteomes" id="UP001225644"/>
    </source>
</evidence>
<dbReference type="Proteomes" id="UP001225644">
    <property type="component" value="Unassembled WGS sequence"/>
</dbReference>
<evidence type="ECO:0000313" key="2">
    <source>
        <dbReference type="EMBL" id="MDQ0287127.1"/>
    </source>
</evidence>
<feature type="region of interest" description="Disordered" evidence="1">
    <location>
        <begin position="1"/>
        <end position="56"/>
    </location>
</feature>
<proteinExistence type="predicted"/>
<dbReference type="EMBL" id="JAUSUX010000019">
    <property type="protein sequence ID" value="MDQ0287127.1"/>
    <property type="molecule type" value="Genomic_DNA"/>
</dbReference>
<name>A0ABU0B331_9FIRM</name>
<reference evidence="2 3" key="1">
    <citation type="submission" date="2023-07" db="EMBL/GenBank/DDBJ databases">
        <title>Genomic Encyclopedia of Type Strains, Phase IV (KMG-IV): sequencing the most valuable type-strain genomes for metagenomic binning, comparative biology and taxonomic classification.</title>
        <authorList>
            <person name="Goeker M."/>
        </authorList>
    </citation>
    <scope>NUCLEOTIDE SEQUENCE [LARGE SCALE GENOMIC DNA]</scope>
    <source>
        <strain evidence="2 3">DSM 12396</strain>
    </source>
</reference>
<organism evidence="2 3">
    <name type="scientific">Desulfofundulus luciae</name>
    <dbReference type="NCBI Taxonomy" id="74702"/>
    <lineage>
        <taxon>Bacteria</taxon>
        <taxon>Bacillati</taxon>
        <taxon>Bacillota</taxon>
        <taxon>Clostridia</taxon>
        <taxon>Eubacteriales</taxon>
        <taxon>Peptococcaceae</taxon>
        <taxon>Desulfofundulus</taxon>
    </lineage>
</organism>
<sequence length="56" mass="6176">MPARNKAPGVKRPGKKEPRFAPGNEDLLEQAATPEEKERGEFTRVTTLSLDEVEPG</sequence>
<comment type="caution">
    <text evidence="2">The sequence shown here is derived from an EMBL/GenBank/DDBJ whole genome shotgun (WGS) entry which is preliminary data.</text>
</comment>
<evidence type="ECO:0000256" key="1">
    <source>
        <dbReference type="SAM" id="MobiDB-lite"/>
    </source>
</evidence>
<accession>A0ABU0B331</accession>
<keyword evidence="3" id="KW-1185">Reference proteome</keyword>
<gene>
    <name evidence="2" type="ORF">J2Z49_002246</name>
</gene>